<protein>
    <submittedName>
        <fullName evidence="1">Uncharacterized protein</fullName>
    </submittedName>
</protein>
<organism evidence="1 2">
    <name type="scientific">Rotaria magnacalcarata</name>
    <dbReference type="NCBI Taxonomy" id="392030"/>
    <lineage>
        <taxon>Eukaryota</taxon>
        <taxon>Metazoa</taxon>
        <taxon>Spiralia</taxon>
        <taxon>Gnathifera</taxon>
        <taxon>Rotifera</taxon>
        <taxon>Eurotatoria</taxon>
        <taxon>Bdelloidea</taxon>
        <taxon>Philodinida</taxon>
        <taxon>Philodinidae</taxon>
        <taxon>Rotaria</taxon>
    </lineage>
</organism>
<sequence length="75" mass="8655">VLLTLVINGTSSKFVVKLLGLHHGTKESETILLQALEHIRRQTTWKLSTLKRDEKCADVDWKVLNQYLPDKLLEE</sequence>
<proteinExistence type="predicted"/>
<dbReference type="EMBL" id="CAJOBJ010055839">
    <property type="protein sequence ID" value="CAF4396031.1"/>
    <property type="molecule type" value="Genomic_DNA"/>
</dbReference>
<evidence type="ECO:0000313" key="2">
    <source>
        <dbReference type="Proteomes" id="UP000681720"/>
    </source>
</evidence>
<dbReference type="Proteomes" id="UP000681720">
    <property type="component" value="Unassembled WGS sequence"/>
</dbReference>
<gene>
    <name evidence="1" type="ORF">GIL414_LOCUS29936</name>
</gene>
<comment type="caution">
    <text evidence="1">The sequence shown here is derived from an EMBL/GenBank/DDBJ whole genome shotgun (WGS) entry which is preliminary data.</text>
</comment>
<accession>A0A8S2VJI0</accession>
<dbReference type="AlphaFoldDB" id="A0A8S2VJI0"/>
<feature type="non-terminal residue" evidence="1">
    <location>
        <position position="1"/>
    </location>
</feature>
<feature type="non-terminal residue" evidence="1">
    <location>
        <position position="75"/>
    </location>
</feature>
<evidence type="ECO:0000313" key="1">
    <source>
        <dbReference type="EMBL" id="CAF4396031.1"/>
    </source>
</evidence>
<name>A0A8S2VJI0_9BILA</name>
<reference evidence="1" key="1">
    <citation type="submission" date="2021-02" db="EMBL/GenBank/DDBJ databases">
        <authorList>
            <person name="Nowell W R."/>
        </authorList>
    </citation>
    <scope>NUCLEOTIDE SEQUENCE</scope>
</reference>